<feature type="transmembrane region" description="Helical" evidence="13">
    <location>
        <begin position="76"/>
        <end position="95"/>
    </location>
</feature>
<keyword evidence="16" id="KW-1185">Reference proteome</keyword>
<feature type="transmembrane region" description="Helical" evidence="13">
    <location>
        <begin position="135"/>
        <end position="157"/>
    </location>
</feature>
<feature type="transmembrane region" description="Helical" evidence="13">
    <location>
        <begin position="12"/>
        <end position="32"/>
    </location>
</feature>
<comment type="cofactor">
    <cofactor evidence="1">
        <name>Cu(+)</name>
        <dbReference type="ChEBI" id="CHEBI:49552"/>
    </cofactor>
</comment>
<evidence type="ECO:0000256" key="12">
    <source>
        <dbReference type="SAM" id="MobiDB-lite"/>
    </source>
</evidence>
<comment type="cofactor">
    <cofactor evidence="2">
        <name>Cu(2+)</name>
        <dbReference type="ChEBI" id="CHEBI:29036"/>
    </cofactor>
</comment>
<evidence type="ECO:0000259" key="14">
    <source>
        <dbReference type="Pfam" id="PF07732"/>
    </source>
</evidence>
<feature type="transmembrane region" description="Helical" evidence="13">
    <location>
        <begin position="374"/>
        <end position="395"/>
    </location>
</feature>
<evidence type="ECO:0000256" key="9">
    <source>
        <dbReference type="ARBA" id="ARBA00023002"/>
    </source>
</evidence>
<accession>A0ABU7JWA4</accession>
<evidence type="ECO:0000256" key="1">
    <source>
        <dbReference type="ARBA" id="ARBA00001960"/>
    </source>
</evidence>
<evidence type="ECO:0000256" key="10">
    <source>
        <dbReference type="ARBA" id="ARBA00023008"/>
    </source>
</evidence>
<reference evidence="15 16" key="1">
    <citation type="submission" date="2023-08" db="EMBL/GenBank/DDBJ databases">
        <authorList>
            <person name="Girao M."/>
            <person name="Carvalho M.F."/>
        </authorList>
    </citation>
    <scope>NUCLEOTIDE SEQUENCE [LARGE SCALE GENOMIC DNA]</scope>
    <source>
        <strain evidence="15 16">CC-R104</strain>
    </source>
</reference>
<protein>
    <recommendedName>
        <fullName evidence="6">Copper-containing nitrite reductase</fullName>
        <ecNumber evidence="5">1.7.2.1</ecNumber>
    </recommendedName>
</protein>
<evidence type="ECO:0000256" key="11">
    <source>
        <dbReference type="ARBA" id="ARBA00049340"/>
    </source>
</evidence>
<dbReference type="CDD" id="cd11020">
    <property type="entry name" value="CuRO_1_CuNIR"/>
    <property type="match status" value="1"/>
</dbReference>
<dbReference type="InterPro" id="IPR001287">
    <property type="entry name" value="NO2-reductase_Cu"/>
</dbReference>
<evidence type="ECO:0000256" key="8">
    <source>
        <dbReference type="ARBA" id="ARBA00022737"/>
    </source>
</evidence>
<comment type="catalytic activity">
    <reaction evidence="11">
        <text>nitric oxide + Fe(III)-[cytochrome c] + H2O = Fe(II)-[cytochrome c] + nitrite + 2 H(+)</text>
        <dbReference type="Rhea" id="RHEA:15233"/>
        <dbReference type="Rhea" id="RHEA-COMP:10350"/>
        <dbReference type="Rhea" id="RHEA-COMP:14399"/>
        <dbReference type="ChEBI" id="CHEBI:15377"/>
        <dbReference type="ChEBI" id="CHEBI:15378"/>
        <dbReference type="ChEBI" id="CHEBI:16301"/>
        <dbReference type="ChEBI" id="CHEBI:16480"/>
        <dbReference type="ChEBI" id="CHEBI:29033"/>
        <dbReference type="ChEBI" id="CHEBI:29034"/>
        <dbReference type="EC" id="1.7.2.1"/>
    </reaction>
</comment>
<dbReference type="InterPro" id="IPR045087">
    <property type="entry name" value="Cu-oxidase_fam"/>
</dbReference>
<evidence type="ECO:0000256" key="2">
    <source>
        <dbReference type="ARBA" id="ARBA00001973"/>
    </source>
</evidence>
<dbReference type="Proteomes" id="UP001331936">
    <property type="component" value="Unassembled WGS sequence"/>
</dbReference>
<name>A0ABU7JWA4_9NOCA</name>
<evidence type="ECO:0000313" key="15">
    <source>
        <dbReference type="EMBL" id="MEE2034290.1"/>
    </source>
</evidence>
<proteinExistence type="inferred from homology"/>
<feature type="transmembrane region" description="Helical" evidence="13">
    <location>
        <begin position="234"/>
        <end position="251"/>
    </location>
</feature>
<feature type="transmembrane region" description="Helical" evidence="13">
    <location>
        <begin position="416"/>
        <end position="436"/>
    </location>
</feature>
<evidence type="ECO:0000256" key="4">
    <source>
        <dbReference type="ARBA" id="ARBA00011233"/>
    </source>
</evidence>
<keyword evidence="9" id="KW-0560">Oxidoreductase</keyword>
<gene>
    <name evidence="15" type="ORF">Q8814_19590</name>
</gene>
<feature type="transmembrane region" description="Helical" evidence="13">
    <location>
        <begin position="263"/>
        <end position="286"/>
    </location>
</feature>
<dbReference type="EMBL" id="JAUZMZ010000134">
    <property type="protein sequence ID" value="MEE2034290.1"/>
    <property type="molecule type" value="Genomic_DNA"/>
</dbReference>
<dbReference type="InterPro" id="IPR008972">
    <property type="entry name" value="Cupredoxin"/>
</dbReference>
<comment type="similarity">
    <text evidence="3">Belongs to the multicopper oxidase family.</text>
</comment>
<feature type="transmembrane region" description="Helical" evidence="13">
    <location>
        <begin position="208"/>
        <end position="228"/>
    </location>
</feature>
<keyword evidence="10" id="KW-0186">Copper</keyword>
<feature type="transmembrane region" description="Helical" evidence="13">
    <location>
        <begin position="38"/>
        <end position="55"/>
    </location>
</feature>
<evidence type="ECO:0000256" key="7">
    <source>
        <dbReference type="ARBA" id="ARBA00022723"/>
    </source>
</evidence>
<dbReference type="InterPro" id="IPR011707">
    <property type="entry name" value="Cu-oxidase-like_N"/>
</dbReference>
<dbReference type="EC" id="1.7.2.1" evidence="5"/>
<feature type="transmembrane region" description="Helical" evidence="13">
    <location>
        <begin position="306"/>
        <end position="329"/>
    </location>
</feature>
<keyword evidence="13" id="KW-0472">Membrane</keyword>
<feature type="domain" description="Plastocyanin-like" evidence="14">
    <location>
        <begin position="602"/>
        <end position="709"/>
    </location>
</feature>
<dbReference type="PRINTS" id="PR00695">
    <property type="entry name" value="CUNO2RDTASE"/>
</dbReference>
<keyword evidence="7" id="KW-0479">Metal-binding</keyword>
<organism evidence="15 16">
    <name type="scientific">Rhodococcus chondri</name>
    <dbReference type="NCBI Taxonomy" id="3065941"/>
    <lineage>
        <taxon>Bacteria</taxon>
        <taxon>Bacillati</taxon>
        <taxon>Actinomycetota</taxon>
        <taxon>Actinomycetes</taxon>
        <taxon>Mycobacteriales</taxon>
        <taxon>Nocardiaceae</taxon>
        <taxon>Rhodococcus</taxon>
    </lineage>
</organism>
<comment type="caution">
    <text evidence="15">The sequence shown here is derived from an EMBL/GenBank/DDBJ whole genome shotgun (WGS) entry which is preliminary data.</text>
</comment>
<evidence type="ECO:0000256" key="3">
    <source>
        <dbReference type="ARBA" id="ARBA00010609"/>
    </source>
</evidence>
<evidence type="ECO:0000256" key="6">
    <source>
        <dbReference type="ARBA" id="ARBA00017290"/>
    </source>
</evidence>
<feature type="transmembrane region" description="Helical" evidence="13">
    <location>
        <begin position="177"/>
        <end position="196"/>
    </location>
</feature>
<evidence type="ECO:0000256" key="13">
    <source>
        <dbReference type="SAM" id="Phobius"/>
    </source>
</evidence>
<dbReference type="Gene3D" id="2.60.40.420">
    <property type="entry name" value="Cupredoxins - blue copper proteins"/>
    <property type="match status" value="3"/>
</dbReference>
<dbReference type="CDD" id="cd04208">
    <property type="entry name" value="CuRO_2_CuNIR"/>
    <property type="match status" value="1"/>
</dbReference>
<feature type="transmembrane region" description="Helical" evidence="13">
    <location>
        <begin position="350"/>
        <end position="368"/>
    </location>
</feature>
<feature type="transmembrane region" description="Helical" evidence="13">
    <location>
        <begin position="101"/>
        <end position="123"/>
    </location>
</feature>
<dbReference type="PANTHER" id="PTHR11709">
    <property type="entry name" value="MULTI-COPPER OXIDASE"/>
    <property type="match status" value="1"/>
</dbReference>
<evidence type="ECO:0000313" key="16">
    <source>
        <dbReference type="Proteomes" id="UP001331936"/>
    </source>
</evidence>
<dbReference type="Pfam" id="PF07732">
    <property type="entry name" value="Cu-oxidase_3"/>
    <property type="match status" value="1"/>
</dbReference>
<evidence type="ECO:0000256" key="5">
    <source>
        <dbReference type="ARBA" id="ARBA00011882"/>
    </source>
</evidence>
<keyword evidence="13" id="KW-1133">Transmembrane helix</keyword>
<keyword evidence="8" id="KW-0677">Repeat</keyword>
<dbReference type="PANTHER" id="PTHR11709:SF394">
    <property type="entry name" value="FI03373P-RELATED"/>
    <property type="match status" value="1"/>
</dbReference>
<sequence>MSERGRWHLRSGAFVIAWFAALVAVSIAHRWIPQSGWLLVHLLGLGAASNAILIWSGHFSETLLKKPAGESRRADTARLVAFNIGAVVVVAGMVGNRWIPVLLGGCAVIGVAVWHGTTLLRRLRSALPSRFGHTVRYYVAAAGLLPIGAGLGIAMANSGLSSDLHERFVLGHAGINIFGWVGLTVLGTLVTLWPTMLRTRMAQRVETAARRGLPALLVALVVGVGGAIAGLPEVAAAGTLGYLAAAGYVLEPHLDEIRRKHPADFATLSVLAGVVWFLGTLAYLTVGLATASNPQDAVEVAGGATAALLAGFLVQVLLGALTYLIPVIIGGRAAVQGAMAELERGAPWRLSVANAGLLLCVLPVPSLVRVTSSVLVLVAFASFLPLAVRAVVVARRMRDTASRPGRPEPVPVRRRLGVAAAGLGVVVLAAAAGVAADPAAVGIATVDTGNVTATGNTTEAEIRIDGMRFVPDVLDVPAGDRLVITLVNTGTDRHDLVLANGTRTGRIAPGDTATLDAGVIGSAVDGWCSVAGHRRMGMTLTVRPTGSPGNSAHTEHGSDATSPASHDVARSLATDPDAGFAAYDPVTPPAEADHRITLAATDETREVSPGITQRLWMFGGSAPGPTLRGKVGDVFEITLVNDGSIGHSIDFHAGSLAPDRPMRTIAPGESLVYRFTATRAGIWLYHCSTMPMSLHIANGMFGAVIIDPPDLPPVDREYVLVQSELYLGPEGGEADAAKVIADEPDLVVFNGYADQYDHDPLSAAVGERVRIWLLAAGPNRGTSFHVVGGQFDTVWSEGDYRLRPGTGGSQSLGLFPAQGGFVELEFPEPGRYPFVSHAMVDAERGAHGIVEVRE</sequence>
<dbReference type="SUPFAM" id="SSF49503">
    <property type="entry name" value="Cupredoxins"/>
    <property type="match status" value="3"/>
</dbReference>
<dbReference type="CDD" id="cd00920">
    <property type="entry name" value="Cupredoxin"/>
    <property type="match status" value="1"/>
</dbReference>
<keyword evidence="13" id="KW-0812">Transmembrane</keyword>
<comment type="subunit">
    <text evidence="4">Homotrimer.</text>
</comment>
<feature type="region of interest" description="Disordered" evidence="12">
    <location>
        <begin position="544"/>
        <end position="568"/>
    </location>
</feature>